<evidence type="ECO:0008006" key="5">
    <source>
        <dbReference type="Google" id="ProtNLM"/>
    </source>
</evidence>
<gene>
    <name evidence="3" type="ORF">WMO37_14725</name>
</gene>
<dbReference type="Gene3D" id="1.20.1270.90">
    <property type="entry name" value="AF1782-like"/>
    <property type="match status" value="8"/>
</dbReference>
<feature type="signal peptide" evidence="2">
    <location>
        <begin position="1"/>
        <end position="25"/>
    </location>
</feature>
<dbReference type="EMBL" id="JBBMFS010000023">
    <property type="protein sequence ID" value="MEQ2556242.1"/>
    <property type="molecule type" value="Genomic_DNA"/>
</dbReference>
<evidence type="ECO:0000313" key="3">
    <source>
        <dbReference type="EMBL" id="MEQ2556242.1"/>
    </source>
</evidence>
<dbReference type="Gene3D" id="2.160.20.110">
    <property type="match status" value="1"/>
</dbReference>
<keyword evidence="2" id="KW-0732">Signal</keyword>
<evidence type="ECO:0000256" key="1">
    <source>
        <dbReference type="SAM" id="Phobius"/>
    </source>
</evidence>
<keyword evidence="1" id="KW-1133">Transmembrane helix</keyword>
<name>A0ABV1H965_9FIRM</name>
<keyword evidence="1" id="KW-0472">Membrane</keyword>
<feature type="transmembrane region" description="Helical" evidence="1">
    <location>
        <begin position="929"/>
        <end position="949"/>
    </location>
</feature>
<keyword evidence="1" id="KW-0812">Transmembrane</keyword>
<dbReference type="Proteomes" id="UP001546774">
    <property type="component" value="Unassembled WGS sequence"/>
</dbReference>
<protein>
    <recommendedName>
        <fullName evidence="5">LPXTG cell wall anchor domain-containing protein</fullName>
    </recommendedName>
</protein>
<keyword evidence="4" id="KW-1185">Reference proteome</keyword>
<comment type="caution">
    <text evidence="3">The sequence shown here is derived from an EMBL/GenBank/DDBJ whole genome shotgun (WGS) entry which is preliminary data.</text>
</comment>
<feature type="chain" id="PRO_5045767453" description="LPXTG cell wall anchor domain-containing protein" evidence="2">
    <location>
        <begin position="26"/>
        <end position="957"/>
    </location>
</feature>
<accession>A0ABV1H965</accession>
<reference evidence="3" key="1">
    <citation type="submission" date="2024-03" db="EMBL/GenBank/DDBJ databases">
        <title>Human intestinal bacterial collection.</title>
        <authorList>
            <person name="Pauvert C."/>
            <person name="Hitch T.C.A."/>
            <person name="Clavel T."/>
        </authorList>
    </citation>
    <scope>NUCLEOTIDE SEQUENCE [LARGE SCALE GENOMIC DNA]</scope>
    <source>
        <strain evidence="3">CLA-AA-H89B</strain>
    </source>
</reference>
<evidence type="ECO:0000256" key="2">
    <source>
        <dbReference type="SAM" id="SignalP"/>
    </source>
</evidence>
<organism evidence="3 4">
    <name type="scientific">Lachnospira intestinalis</name>
    <dbReference type="NCBI Taxonomy" id="3133158"/>
    <lineage>
        <taxon>Bacteria</taxon>
        <taxon>Bacillati</taxon>
        <taxon>Bacillota</taxon>
        <taxon>Clostridia</taxon>
        <taxon>Lachnospirales</taxon>
        <taxon>Lachnospiraceae</taxon>
        <taxon>Lachnospira</taxon>
    </lineage>
</organism>
<proteinExistence type="predicted"/>
<sequence length="957" mass="102077">MKKKLLSLLLALCLVMALVPMTAFAEGTSVDNWDGSADTSWYTSAPDASEYHISTAEQLAGLAQLVNTDPGTTNFAGKTFYLENDLDLSGHEWISIGTVLGGDYPEYSFCGVFDGQGHVISNLYSHESYIEGADESHNLLRNALFGSVYNGEVKNLGVANAEIWIDPKDNSAAGKGILVDWMGKSKITNCWTSGSIYSGTKIEKNIGGIVGVTVQGCTISGCYSTATLTGNFTNSEGYYTDPQYLPPDTIGGIVGARFDGNLTVTDCWFGGKIVVNSILAAVGGIVGYADTATVKNCMVVTKDIGRDSVTEEVNTCWVAYALGGTVENCYWPNDEKAYDPSPLAYVGGQSNEEQGTAITDFTSADVLTGLQTNAGAGVEWVARIGHPTFVWDDNNIPADYTAVDAAIARATALDSSLYTNYSAVEDSINSVDRAKSKAQQTEVDAMAKAIEDAIAALQYKDADYTKVDAAIAKANALNKNDYKDFSGVEAAVNAVVRDKNITEQSEVDAMAKAIEDAIAALQYKDADYTKVDAAIAKANALNKNDYKDFSGVEAAVNAVVRDKNITEQSEVDAMAKTIEDAIAALQYKDADYTKVDAAIAKANALNKDNYKDFSAVETAVNAVVRDKNITEQSEVDAMAKAIEDAIAALQYKDADYTKVDAAIAKANALNKDNYKDFTGVEAAVNAVTRGKNLTEQTEVDAMAKAIEDAIAALQYKDADYTKVDAAIAKANALNKNDYKDFSGVEAAVNAVVRDKNITEQSEVDAMAKAIEDAIAALQYKDADYTKVDAAIAKANALNKDNYKDFTGVQAAVNAVTRGKNLTEQTEVDAMAKAIEDAIAALQYKDADYTKVDAAIAKANALNKNDYKDFSGVEAAVKAVVRGKNITEQSEVDKMAKTIEDAIAALEKKTASTKPGTSDKSPQTGDTSNLALWIALLFISGGAAIGTTVVSRKKKYNR</sequence>
<evidence type="ECO:0000313" key="4">
    <source>
        <dbReference type="Proteomes" id="UP001546774"/>
    </source>
</evidence>